<dbReference type="RefSeq" id="WP_183373326.1">
    <property type="nucleotide sequence ID" value="NZ_BAABHL010000166.1"/>
</dbReference>
<dbReference type="EMBL" id="JACIFP010000002">
    <property type="protein sequence ID" value="MBB4138079.1"/>
    <property type="molecule type" value="Genomic_DNA"/>
</dbReference>
<evidence type="ECO:0000313" key="1">
    <source>
        <dbReference type="EMBL" id="MBB4138079.1"/>
    </source>
</evidence>
<dbReference type="InterPro" id="IPR027417">
    <property type="entry name" value="P-loop_NTPase"/>
</dbReference>
<protein>
    <recommendedName>
        <fullName evidence="3">ATP/GTP-binding protein</fullName>
    </recommendedName>
</protein>
<dbReference type="Gene3D" id="3.40.50.300">
    <property type="entry name" value="P-loop containing nucleotide triphosphate hydrolases"/>
    <property type="match status" value="1"/>
</dbReference>
<dbReference type="SUPFAM" id="SSF52540">
    <property type="entry name" value="P-loop containing nucleoside triphosphate hydrolases"/>
    <property type="match status" value="1"/>
</dbReference>
<gene>
    <name evidence="1" type="ORF">BKA16_004704</name>
</gene>
<keyword evidence="2" id="KW-1185">Reference proteome</keyword>
<organism evidence="1 2">
    <name type="scientific">Gordonia humi</name>
    <dbReference type="NCBI Taxonomy" id="686429"/>
    <lineage>
        <taxon>Bacteria</taxon>
        <taxon>Bacillati</taxon>
        <taxon>Actinomycetota</taxon>
        <taxon>Actinomycetes</taxon>
        <taxon>Mycobacteriales</taxon>
        <taxon>Gordoniaceae</taxon>
        <taxon>Gordonia</taxon>
    </lineage>
</organism>
<accession>A0A840F900</accession>
<dbReference type="Proteomes" id="UP000551501">
    <property type="component" value="Unassembled WGS sequence"/>
</dbReference>
<dbReference type="AlphaFoldDB" id="A0A840F900"/>
<reference evidence="1 2" key="1">
    <citation type="submission" date="2020-08" db="EMBL/GenBank/DDBJ databases">
        <title>Sequencing the genomes of 1000 actinobacteria strains.</title>
        <authorList>
            <person name="Klenk H.-P."/>
        </authorList>
    </citation>
    <scope>NUCLEOTIDE SEQUENCE [LARGE SCALE GENOMIC DNA]</scope>
    <source>
        <strain evidence="1 2">DSM 45298</strain>
    </source>
</reference>
<evidence type="ECO:0000313" key="2">
    <source>
        <dbReference type="Proteomes" id="UP000551501"/>
    </source>
</evidence>
<sequence length="542" mass="59876">MTTTNDHEPTAVALDPEEQGRSMKQWIRYILGKDDPTADDINERYVTDTDTAYEHDDHDEDREQVGEKVFRREPPTRQRWLDRWGFYEERPSGAWTTTRQAEALNLATTRQPVQHSGLLAGRNLIGGGAVSLDPFELYRHKVINGVNVCAIGDIGSSKSSVLKTCGVTRQLIMRRQVAAFDKKRQGDRGEYAPIAEALDCESIIFRAGGGGASLNLLDPEISTDGRHGNDDEYGVVPAGQEMLLVAVLRDAMERPLPPQEKAAVRLALKIVTERARAAGTEPLLRDVARQLLDGASGASHEALDYVRRGADLPQSIRDDLGDGGGFGARWAYESQAWGRDPGLAILELVDGALRGLVDQPTSPQIREALKRPFVHFDLSALPEQGAGLRVVMTTAQTWLANRLAARARDRQQTIAVFEEGWHLGEGSTGSVMRSNMKLSRGLGLSTWSAFHHLSDHSADSPSRALMQESDIALLYRQGREDDAQAVVDMYHLPPETKDVLTGLHRGQCLVWMKGRDPILMQHMRSRAEVLLTDTDNVLEGTA</sequence>
<name>A0A840F900_9ACTN</name>
<proteinExistence type="predicted"/>
<comment type="caution">
    <text evidence="1">The sequence shown here is derived from an EMBL/GenBank/DDBJ whole genome shotgun (WGS) entry which is preliminary data.</text>
</comment>
<evidence type="ECO:0008006" key="3">
    <source>
        <dbReference type="Google" id="ProtNLM"/>
    </source>
</evidence>